<dbReference type="PANTHER" id="PTHR35792">
    <property type="entry name" value="GENERAL STRESS PROTEIN"/>
    <property type="match status" value="1"/>
</dbReference>
<reference evidence="2" key="1">
    <citation type="submission" date="2016-10" db="EMBL/GenBank/DDBJ databases">
        <authorList>
            <person name="Varghese N."/>
            <person name="Submissions S."/>
        </authorList>
    </citation>
    <scope>NUCLEOTIDE SEQUENCE [LARGE SCALE GENOMIC DNA]</scope>
    <source>
        <strain evidence="2">BL9</strain>
    </source>
</reference>
<keyword evidence="2" id="KW-1185">Reference proteome</keyword>
<dbReference type="EMBL" id="FMVM01000008">
    <property type="protein sequence ID" value="SCY74363.1"/>
    <property type="molecule type" value="Genomic_DNA"/>
</dbReference>
<dbReference type="PANTHER" id="PTHR35792:SF1">
    <property type="entry name" value="SLL0268 PROTEIN"/>
    <property type="match status" value="1"/>
</dbReference>
<sequence>MKDSNKSLLWGALIGSVVGSVTALLLAPKSGRELRQDISEGARQVTDKGQELAVKVGEQSSQIVSKVKETADVVIKDIQSWRCSSDGKEIRISAAIADADKAEGVQGHVQPEIQVQEQIEDSVQTQGLKLVPTEQGNEDIVKLTTDESKDEN</sequence>
<evidence type="ECO:0000313" key="2">
    <source>
        <dbReference type="Proteomes" id="UP000198538"/>
    </source>
</evidence>
<dbReference type="AlphaFoldDB" id="A0A1G5IED2"/>
<dbReference type="Pfam" id="PF12732">
    <property type="entry name" value="YtxH"/>
    <property type="match status" value="1"/>
</dbReference>
<gene>
    <name evidence="1" type="ORF">SAMN05720606_108228</name>
</gene>
<evidence type="ECO:0000313" key="1">
    <source>
        <dbReference type="EMBL" id="SCY74363.1"/>
    </source>
</evidence>
<proteinExistence type="predicted"/>
<accession>A0A1G5IED2</accession>
<dbReference type="InterPro" id="IPR024623">
    <property type="entry name" value="YtxH"/>
</dbReference>
<dbReference type="Proteomes" id="UP000198538">
    <property type="component" value="Unassembled WGS sequence"/>
</dbReference>
<protein>
    <submittedName>
        <fullName evidence="1">YtxH-like protein</fullName>
    </submittedName>
</protein>
<dbReference type="STRING" id="582692.SAMN05720606_108228"/>
<organism evidence="1 2">
    <name type="scientific">Paenibacillus polysaccharolyticus</name>
    <dbReference type="NCBI Taxonomy" id="582692"/>
    <lineage>
        <taxon>Bacteria</taxon>
        <taxon>Bacillati</taxon>
        <taxon>Bacillota</taxon>
        <taxon>Bacilli</taxon>
        <taxon>Bacillales</taxon>
        <taxon>Paenibacillaceae</taxon>
        <taxon>Paenibacillus</taxon>
    </lineage>
</organism>
<dbReference type="InterPro" id="IPR052928">
    <property type="entry name" value="Desiccation-related_membrane"/>
</dbReference>
<dbReference type="RefSeq" id="WP_090920455.1">
    <property type="nucleotide sequence ID" value="NZ_FMVM01000008.1"/>
</dbReference>
<name>A0A1G5IED2_9BACL</name>